<dbReference type="SMART" id="SM00155">
    <property type="entry name" value="PLDc"/>
    <property type="match status" value="2"/>
</dbReference>
<gene>
    <name evidence="15" type="primary">cls</name>
    <name evidence="15" type="ORF">K8V90_08530</name>
</gene>
<dbReference type="PANTHER" id="PTHR21248">
    <property type="entry name" value="CARDIOLIPIN SYNTHASE"/>
    <property type="match status" value="1"/>
</dbReference>
<evidence type="ECO:0000256" key="9">
    <source>
        <dbReference type="ARBA" id="ARBA00023136"/>
    </source>
</evidence>
<keyword evidence="10 12" id="KW-0594">Phospholipid biosynthesis</keyword>
<comment type="subcellular location">
    <subcellularLocation>
        <location evidence="1 12">Cell membrane</location>
        <topology evidence="1 12">Multi-pass membrane protein</topology>
    </subcellularLocation>
</comment>
<sequence length="493" mass="56884">MHSFVKESWYEILVTTIYIINFLAIINLIFREKRSIEATVAWVLVLTTAPAIGCILYIAFGRGISKNNMFKIKEAEDKILKENIIDTQIKLNHNDNFEPDLIEYKDMIYTLANSNNSHFSTNNDVEIFPESNDFFESLLEELKKAEHHINIQFYIFKDDEIGNKIIDILINKAQNGVKVRLLYDAVGSRLFSDKSIYKLKKAGVKVGVFFPSFMKIININLNYRNHRKIVVIDGKVGFIGGNNIGDEYLGKNPKFGYWRDTHLKLTGDSVKDLNIRFILDWRYTTKEDLNLDKYFNIESSRISNSKACKNVGIQIVSSGPDSTELDEIKYGYLKMIQKAKKYIYIQTPYFILDRTLTDTLKIACFSGVDVRIMIPSKPDHPFVYWASSSYAGELLKYGAKLYNYDHNAFLHAKTIVVDDCVCSIGTANMDIRSFELNFEINAFMYSSQVAKKQRAIFENDILKSKEITLDIYNSRSRHMRVKESISRLLSPIL</sequence>
<protein>
    <recommendedName>
        <fullName evidence="12 13">Cardiolipin synthase</fullName>
        <shortName evidence="12">CL synthase</shortName>
        <ecNumber evidence="12 13">2.7.8.-</ecNumber>
    </recommendedName>
</protein>
<proteinExistence type="inferred from homology"/>
<keyword evidence="5 12" id="KW-0812">Transmembrane</keyword>
<keyword evidence="9 12" id="KW-0472">Membrane</keyword>
<dbReference type="InterPro" id="IPR027379">
    <property type="entry name" value="CLS_N"/>
</dbReference>
<keyword evidence="8 12" id="KW-0443">Lipid metabolism</keyword>
<dbReference type="EMBL" id="DYUB01000264">
    <property type="protein sequence ID" value="HJG97130.1"/>
    <property type="molecule type" value="Genomic_DNA"/>
</dbReference>
<evidence type="ECO:0000256" key="6">
    <source>
        <dbReference type="ARBA" id="ARBA00022737"/>
    </source>
</evidence>
<comment type="caution">
    <text evidence="15">The sequence shown here is derived from an EMBL/GenBank/DDBJ whole genome shotgun (WGS) entry which is preliminary data.</text>
</comment>
<dbReference type="SUPFAM" id="SSF56024">
    <property type="entry name" value="Phospholipase D/nuclease"/>
    <property type="match status" value="2"/>
</dbReference>
<dbReference type="Proteomes" id="UP000776700">
    <property type="component" value="Unassembled WGS sequence"/>
</dbReference>
<evidence type="ECO:0000256" key="13">
    <source>
        <dbReference type="NCBIfam" id="TIGR04265"/>
    </source>
</evidence>
<evidence type="ECO:0000256" key="3">
    <source>
        <dbReference type="ARBA" id="ARBA00022516"/>
    </source>
</evidence>
<evidence type="ECO:0000256" key="1">
    <source>
        <dbReference type="ARBA" id="ARBA00004651"/>
    </source>
</evidence>
<feature type="active site" evidence="12">
    <location>
        <position position="411"/>
    </location>
</feature>
<keyword evidence="7 12" id="KW-1133">Transmembrane helix</keyword>
<comment type="function">
    <text evidence="12">Catalyzes the reversible phosphatidyl group transfer from one phosphatidylglycerol molecule to another to form cardiolipin (CL) (diphosphatidylglycerol) and glycerol.</text>
</comment>
<evidence type="ECO:0000256" key="2">
    <source>
        <dbReference type="ARBA" id="ARBA00022475"/>
    </source>
</evidence>
<dbReference type="PANTHER" id="PTHR21248:SF22">
    <property type="entry name" value="PHOSPHOLIPASE D"/>
    <property type="match status" value="1"/>
</dbReference>
<evidence type="ECO:0000313" key="16">
    <source>
        <dbReference type="Proteomes" id="UP000776700"/>
    </source>
</evidence>
<feature type="active site" evidence="12">
    <location>
        <position position="226"/>
    </location>
</feature>
<reference evidence="15" key="1">
    <citation type="journal article" date="2021" name="PeerJ">
        <title>Extensive microbial diversity within the chicken gut microbiome revealed by metagenomics and culture.</title>
        <authorList>
            <person name="Gilroy R."/>
            <person name="Ravi A."/>
            <person name="Getino M."/>
            <person name="Pursley I."/>
            <person name="Horton D.L."/>
            <person name="Alikhan N.F."/>
            <person name="Baker D."/>
            <person name="Gharbi K."/>
            <person name="Hall N."/>
            <person name="Watson M."/>
            <person name="Adriaenssens E.M."/>
            <person name="Foster-Nyarko E."/>
            <person name="Jarju S."/>
            <person name="Secka A."/>
            <person name="Antonio M."/>
            <person name="Oren A."/>
            <person name="Chaudhuri R.R."/>
            <person name="La Ragione R."/>
            <person name="Hildebrand F."/>
            <person name="Pallen M.J."/>
        </authorList>
    </citation>
    <scope>NUCLEOTIDE SEQUENCE</scope>
    <source>
        <strain evidence="15">1277</strain>
    </source>
</reference>
<feature type="transmembrane region" description="Helical" evidence="12">
    <location>
        <begin position="12"/>
        <end position="30"/>
    </location>
</feature>
<evidence type="ECO:0000256" key="4">
    <source>
        <dbReference type="ARBA" id="ARBA00022679"/>
    </source>
</evidence>
<keyword evidence="6" id="KW-0677">Repeat</keyword>
<keyword evidence="2 12" id="KW-1003">Cell membrane</keyword>
<dbReference type="NCBIfam" id="TIGR04265">
    <property type="entry name" value="bac_cardiolipin"/>
    <property type="match status" value="1"/>
</dbReference>
<dbReference type="GO" id="GO:0008808">
    <property type="term" value="F:cardiolipin synthase activity"/>
    <property type="evidence" value="ECO:0007669"/>
    <property type="project" value="UniProtKB-UniRule"/>
</dbReference>
<dbReference type="GO" id="GO:0032049">
    <property type="term" value="P:cardiolipin biosynthetic process"/>
    <property type="evidence" value="ECO:0007669"/>
    <property type="project" value="UniProtKB-UniRule"/>
</dbReference>
<comment type="catalytic activity">
    <reaction evidence="12">
        <text>2 a 1,2-diacyl-sn-glycero-3-phospho-(1'-sn-glycerol) = a cardiolipin + glycerol</text>
        <dbReference type="Rhea" id="RHEA:31451"/>
        <dbReference type="ChEBI" id="CHEBI:17754"/>
        <dbReference type="ChEBI" id="CHEBI:62237"/>
        <dbReference type="ChEBI" id="CHEBI:64716"/>
    </reaction>
</comment>
<organism evidence="15 16">
    <name type="scientific">Romboutsia timonensis</name>
    <dbReference type="NCBI Taxonomy" id="1776391"/>
    <lineage>
        <taxon>Bacteria</taxon>
        <taxon>Bacillati</taxon>
        <taxon>Bacillota</taxon>
        <taxon>Clostridia</taxon>
        <taxon>Peptostreptococcales</taxon>
        <taxon>Peptostreptococcaceae</taxon>
        <taxon>Romboutsia</taxon>
    </lineage>
</organism>
<accession>A0A921N2F8</accession>
<evidence type="ECO:0000256" key="11">
    <source>
        <dbReference type="ARBA" id="ARBA00023264"/>
    </source>
</evidence>
<evidence type="ECO:0000256" key="8">
    <source>
        <dbReference type="ARBA" id="ARBA00023098"/>
    </source>
</evidence>
<evidence type="ECO:0000313" key="15">
    <source>
        <dbReference type="EMBL" id="HJG97130.1"/>
    </source>
</evidence>
<dbReference type="InterPro" id="IPR001736">
    <property type="entry name" value="PLipase_D/transphosphatidylase"/>
</dbReference>
<dbReference type="PROSITE" id="PS50035">
    <property type="entry name" value="PLD"/>
    <property type="match status" value="2"/>
</dbReference>
<evidence type="ECO:0000256" key="10">
    <source>
        <dbReference type="ARBA" id="ARBA00023209"/>
    </source>
</evidence>
<reference evidence="15" key="2">
    <citation type="submission" date="2021-09" db="EMBL/GenBank/DDBJ databases">
        <authorList>
            <person name="Gilroy R."/>
        </authorList>
    </citation>
    <scope>NUCLEOTIDE SEQUENCE</scope>
    <source>
        <strain evidence="15">1277</strain>
    </source>
</reference>
<evidence type="ECO:0000256" key="5">
    <source>
        <dbReference type="ARBA" id="ARBA00022692"/>
    </source>
</evidence>
<keyword evidence="4 12" id="KW-0808">Transferase</keyword>
<comment type="similarity">
    <text evidence="12">Belongs to the phospholipase D family. Cardiolipin synthase subfamily.</text>
</comment>
<feature type="active site" evidence="12">
    <location>
        <position position="413"/>
    </location>
</feature>
<feature type="domain" description="PLD phosphodiesterase" evidence="14">
    <location>
        <begin position="406"/>
        <end position="433"/>
    </location>
</feature>
<dbReference type="InterPro" id="IPR030874">
    <property type="entry name" value="Cardiolipin_synth_Firmi"/>
</dbReference>
<feature type="active site" evidence="12">
    <location>
        <position position="228"/>
    </location>
</feature>
<dbReference type="HAMAP" id="MF_01916">
    <property type="entry name" value="Cardiolipin_synth_Cls"/>
    <property type="match status" value="1"/>
</dbReference>
<evidence type="ECO:0000256" key="12">
    <source>
        <dbReference type="HAMAP-Rule" id="MF_01916"/>
    </source>
</evidence>
<dbReference type="GO" id="GO:0005886">
    <property type="term" value="C:plasma membrane"/>
    <property type="evidence" value="ECO:0007669"/>
    <property type="project" value="UniProtKB-SubCell"/>
</dbReference>
<evidence type="ECO:0000256" key="7">
    <source>
        <dbReference type="ARBA" id="ARBA00022989"/>
    </source>
</evidence>
<dbReference type="FunFam" id="3.30.870.10:FF:000014">
    <property type="entry name" value="Cardiolipin synthase"/>
    <property type="match status" value="1"/>
</dbReference>
<feature type="transmembrane region" description="Helical" evidence="12">
    <location>
        <begin position="42"/>
        <end position="60"/>
    </location>
</feature>
<dbReference type="CDD" id="cd09110">
    <property type="entry name" value="PLDc_CLS_1"/>
    <property type="match status" value="1"/>
</dbReference>
<keyword evidence="3 12" id="KW-0444">Lipid biosynthesis</keyword>
<dbReference type="AlphaFoldDB" id="A0A921N2F8"/>
<dbReference type="Pfam" id="PF13396">
    <property type="entry name" value="PLDc_N"/>
    <property type="match status" value="1"/>
</dbReference>
<feature type="domain" description="PLD phosphodiesterase" evidence="14">
    <location>
        <begin position="221"/>
        <end position="248"/>
    </location>
</feature>
<feature type="active site" evidence="12">
    <location>
        <position position="418"/>
    </location>
</feature>
<name>A0A921N2F8_9FIRM</name>
<keyword evidence="11 12" id="KW-1208">Phospholipid metabolism</keyword>
<dbReference type="CDD" id="cd09112">
    <property type="entry name" value="PLDc_CLS_2"/>
    <property type="match status" value="1"/>
</dbReference>
<dbReference type="InterPro" id="IPR022924">
    <property type="entry name" value="Cardiolipin_synthase"/>
</dbReference>
<feature type="active site" evidence="12">
    <location>
        <position position="233"/>
    </location>
</feature>
<dbReference type="Gene3D" id="3.30.870.10">
    <property type="entry name" value="Endonuclease Chain A"/>
    <property type="match status" value="2"/>
</dbReference>
<dbReference type="Pfam" id="PF13091">
    <property type="entry name" value="PLDc_2"/>
    <property type="match status" value="2"/>
</dbReference>
<dbReference type="EC" id="2.7.8.-" evidence="12 13"/>
<dbReference type="InterPro" id="IPR025202">
    <property type="entry name" value="PLD-like_dom"/>
</dbReference>
<evidence type="ECO:0000259" key="14">
    <source>
        <dbReference type="PROSITE" id="PS50035"/>
    </source>
</evidence>